<organism evidence="1 2">
    <name type="scientific">Rhododendron molle</name>
    <name type="common">Chinese azalea</name>
    <name type="synonym">Azalea mollis</name>
    <dbReference type="NCBI Taxonomy" id="49168"/>
    <lineage>
        <taxon>Eukaryota</taxon>
        <taxon>Viridiplantae</taxon>
        <taxon>Streptophyta</taxon>
        <taxon>Embryophyta</taxon>
        <taxon>Tracheophyta</taxon>
        <taxon>Spermatophyta</taxon>
        <taxon>Magnoliopsida</taxon>
        <taxon>eudicotyledons</taxon>
        <taxon>Gunneridae</taxon>
        <taxon>Pentapetalae</taxon>
        <taxon>asterids</taxon>
        <taxon>Ericales</taxon>
        <taxon>Ericaceae</taxon>
        <taxon>Ericoideae</taxon>
        <taxon>Rhodoreae</taxon>
        <taxon>Rhododendron</taxon>
    </lineage>
</organism>
<name>A0ACC0N6B7_RHOML</name>
<dbReference type="EMBL" id="CM046394">
    <property type="protein sequence ID" value="KAI8548406.1"/>
    <property type="molecule type" value="Genomic_DNA"/>
</dbReference>
<reference evidence="1" key="1">
    <citation type="submission" date="2022-02" db="EMBL/GenBank/DDBJ databases">
        <title>Plant Genome Project.</title>
        <authorList>
            <person name="Zhang R.-G."/>
        </authorList>
    </citation>
    <scope>NUCLEOTIDE SEQUENCE</scope>
    <source>
        <strain evidence="1">AT1</strain>
    </source>
</reference>
<protein>
    <submittedName>
        <fullName evidence="1">Uncharacterized protein</fullName>
    </submittedName>
</protein>
<keyword evidence="2" id="KW-1185">Reference proteome</keyword>
<dbReference type="Proteomes" id="UP001062846">
    <property type="component" value="Chromosome 7"/>
</dbReference>
<gene>
    <name evidence="1" type="ORF">RHMOL_Rhmol07G0271600</name>
</gene>
<proteinExistence type="predicted"/>
<accession>A0ACC0N6B7</accession>
<evidence type="ECO:0000313" key="1">
    <source>
        <dbReference type="EMBL" id="KAI8548406.1"/>
    </source>
</evidence>
<sequence>MPHRTTYFFPRQFPDRGFDASSKTPFEAHENQFRGNFNGDESDWKATKISREATRGGKSNGFTGDRIHGKTLAAFVNWLADRKGERRSGHVKVRLDDGDGDHELLLQPEPPKSVESQGFDLEQTGSFQRLSSGTGERQASSSQGLSGEGGMRGRRFELQTSSVQGRSSGSSSSYCGTAKERFERQTSPFQGLSGGGGYCGPAKERRLERQASSLQGLLSSGSSYGGSLFSGTTAEGDSSSGVKDSRTTREEEEERVVAEEGRRESLAARTMESYYLQLTLAKRLNEQFSLASEPLFLEDYRVEGLGGCHSADVETVSYRLWVNGCLSYADKISDGFYNILGMNPYLWVMCNDSEEGRRLPSLMALKAIEPNDSSMEVVLVDRYGDTRLMELENKAQELYFASESTLVLVEKLGKLVAIYMGGNFSVEHGDLHMRWKLVSQRLKDIQKCIVLPIGNVSAGLCRHRAILFKVGVLLLVTSLPDLQMLFKFNSLKLADYIGLPCRIAKGCKYCDADHQSSCLVIIEDDRNFAREYVVDLIGKPGNIHGPDSSINGGLLSSLPSPLQISHLKEFQQPYMDNSTESQILNKNHACGPPKNPLNSGSEDGHPMEDIGLFHNDKAMYIASDQDCGGSESRDEYSRPGREKVVVHRTWRKEIVVAGTPLKSIGIRQPLLPAQSDLIEVKTEVENQGIFHKVTIPRYLNLEPSLAMDWLEISWDELHIKERIGAGSFGTVHRAEWHGSDVAVKVLTVQDFRDDQLKEFLREVAIMKRIRHPNVVLFMGAVTQRPHFSIVTEYLPRGSLFRLIHRPDAGEIMDQRRRLRMALDVAKGLNYLHNLSPPIVHWDLKTPNLLVDKNWTVKPEWMAPELLRGEPSNEKSDVYSFGVILWELVTMQQPWSGLGPAQVVGAVAFQNRRLAIPQNTSPILASLMESCWAGEPAERPSFASIVETLKKLLKSPLQLMQMGVP</sequence>
<comment type="caution">
    <text evidence="1">The sequence shown here is derived from an EMBL/GenBank/DDBJ whole genome shotgun (WGS) entry which is preliminary data.</text>
</comment>
<evidence type="ECO:0000313" key="2">
    <source>
        <dbReference type="Proteomes" id="UP001062846"/>
    </source>
</evidence>